<evidence type="ECO:0000313" key="9">
    <source>
        <dbReference type="EMBL" id="MPC18065.1"/>
    </source>
</evidence>
<dbReference type="OrthoDB" id="10045365at2759"/>
<accession>A0A5B7DA72</accession>
<evidence type="ECO:0000256" key="7">
    <source>
        <dbReference type="SAM" id="MobiDB-lite"/>
    </source>
</evidence>
<evidence type="ECO:0000259" key="8">
    <source>
        <dbReference type="PROSITE" id="PS01186"/>
    </source>
</evidence>
<keyword evidence="10" id="KW-1185">Reference proteome</keyword>
<keyword evidence="6" id="KW-0325">Glycoprotein</keyword>
<dbReference type="PROSITE" id="PS01186">
    <property type="entry name" value="EGF_2"/>
    <property type="match status" value="1"/>
</dbReference>
<evidence type="ECO:0000256" key="6">
    <source>
        <dbReference type="ARBA" id="ARBA00023180"/>
    </source>
</evidence>
<dbReference type="FunFam" id="2.10.25.10:FF:000240">
    <property type="entry name" value="Vitamin K-dependent protein S"/>
    <property type="match status" value="1"/>
</dbReference>
<dbReference type="Gene3D" id="2.10.25.10">
    <property type="entry name" value="Laminin"/>
    <property type="match status" value="1"/>
</dbReference>
<evidence type="ECO:0000256" key="3">
    <source>
        <dbReference type="ARBA" id="ARBA00022536"/>
    </source>
</evidence>
<dbReference type="GO" id="GO:0005576">
    <property type="term" value="C:extracellular region"/>
    <property type="evidence" value="ECO:0007669"/>
    <property type="project" value="UniProtKB-SubCell"/>
</dbReference>
<evidence type="ECO:0000313" key="10">
    <source>
        <dbReference type="Proteomes" id="UP000324222"/>
    </source>
</evidence>
<dbReference type="InterPro" id="IPR000742">
    <property type="entry name" value="EGF"/>
</dbReference>
<evidence type="ECO:0000256" key="5">
    <source>
        <dbReference type="ARBA" id="ARBA00023157"/>
    </source>
</evidence>
<gene>
    <name evidence="9" type="primary">SCUBE3</name>
    <name evidence="9" type="ORF">E2C01_010937</name>
</gene>
<dbReference type="AlphaFoldDB" id="A0A5B7DA72"/>
<dbReference type="EMBL" id="VSRR010000644">
    <property type="protein sequence ID" value="MPC18065.1"/>
    <property type="molecule type" value="Genomic_DNA"/>
</dbReference>
<keyword evidence="2" id="KW-0964">Secreted</keyword>
<evidence type="ECO:0000256" key="1">
    <source>
        <dbReference type="ARBA" id="ARBA00004613"/>
    </source>
</evidence>
<sequence>MPRAVMTTVLKEMSSLWQSEFVQLCGIDRCREKNGGCEHLCANTQGSYYCQCQPGYNRLFSKFNCENIDECVESPRSSPCGPSPQQQQRSEDGR</sequence>
<evidence type="ECO:0000256" key="2">
    <source>
        <dbReference type="ARBA" id="ARBA00022525"/>
    </source>
</evidence>
<dbReference type="GO" id="GO:0005509">
    <property type="term" value="F:calcium ion binding"/>
    <property type="evidence" value="ECO:0007669"/>
    <property type="project" value="InterPro"/>
</dbReference>
<protein>
    <submittedName>
        <fullName evidence="9">Signal peptide, CUB and EGF-like domain-containing protein 3</fullName>
    </submittedName>
</protein>
<comment type="caution">
    <text evidence="9">The sequence shown here is derived from an EMBL/GenBank/DDBJ whole genome shotgun (WGS) entry which is preliminary data.</text>
</comment>
<comment type="subcellular location">
    <subcellularLocation>
        <location evidence="1">Secreted</location>
    </subcellularLocation>
</comment>
<dbReference type="InterPro" id="IPR001881">
    <property type="entry name" value="EGF-like_Ca-bd_dom"/>
</dbReference>
<keyword evidence="3" id="KW-0245">EGF-like domain</keyword>
<dbReference type="PANTHER" id="PTHR24040:SF13">
    <property type="entry name" value="FIBROPELLIN-1"/>
    <property type="match status" value="1"/>
</dbReference>
<name>A0A5B7DA72_PORTR</name>
<dbReference type="InterPro" id="IPR051145">
    <property type="entry name" value="GAS-SHBG-PROS"/>
</dbReference>
<organism evidence="9 10">
    <name type="scientific">Portunus trituberculatus</name>
    <name type="common">Swimming crab</name>
    <name type="synonym">Neptunus trituberculatus</name>
    <dbReference type="NCBI Taxonomy" id="210409"/>
    <lineage>
        <taxon>Eukaryota</taxon>
        <taxon>Metazoa</taxon>
        <taxon>Ecdysozoa</taxon>
        <taxon>Arthropoda</taxon>
        <taxon>Crustacea</taxon>
        <taxon>Multicrustacea</taxon>
        <taxon>Malacostraca</taxon>
        <taxon>Eumalacostraca</taxon>
        <taxon>Eucarida</taxon>
        <taxon>Decapoda</taxon>
        <taxon>Pleocyemata</taxon>
        <taxon>Brachyura</taxon>
        <taxon>Eubrachyura</taxon>
        <taxon>Portunoidea</taxon>
        <taxon>Portunidae</taxon>
        <taxon>Portuninae</taxon>
        <taxon>Portunus</taxon>
    </lineage>
</organism>
<feature type="region of interest" description="Disordered" evidence="7">
    <location>
        <begin position="72"/>
        <end position="94"/>
    </location>
</feature>
<reference evidence="9 10" key="1">
    <citation type="submission" date="2019-05" db="EMBL/GenBank/DDBJ databases">
        <title>Another draft genome of Portunus trituberculatus and its Hox gene families provides insights of decapod evolution.</title>
        <authorList>
            <person name="Jeong J.-H."/>
            <person name="Song I."/>
            <person name="Kim S."/>
            <person name="Choi T."/>
            <person name="Kim D."/>
            <person name="Ryu S."/>
            <person name="Kim W."/>
        </authorList>
    </citation>
    <scope>NUCLEOTIDE SEQUENCE [LARGE SCALE GENOMIC DNA]</scope>
    <source>
        <tissue evidence="9">Muscle</tissue>
    </source>
</reference>
<feature type="domain" description="EGF-like" evidence="8">
    <location>
        <begin position="50"/>
        <end position="65"/>
    </location>
</feature>
<dbReference type="Proteomes" id="UP000324222">
    <property type="component" value="Unassembled WGS sequence"/>
</dbReference>
<evidence type="ECO:0000256" key="4">
    <source>
        <dbReference type="ARBA" id="ARBA00022737"/>
    </source>
</evidence>
<dbReference type="Pfam" id="PF14670">
    <property type="entry name" value="FXa_inhibition"/>
    <property type="match status" value="1"/>
</dbReference>
<feature type="compositionally biased region" description="Low complexity" evidence="7">
    <location>
        <begin position="74"/>
        <end position="88"/>
    </location>
</feature>
<dbReference type="SUPFAM" id="SSF57196">
    <property type="entry name" value="EGF/Laminin"/>
    <property type="match status" value="1"/>
</dbReference>
<proteinExistence type="predicted"/>
<dbReference type="PANTHER" id="PTHR24040">
    <property type="entry name" value="LAMININ G-LIKE DOMAIN-CONTAINING PROTEIN"/>
    <property type="match status" value="1"/>
</dbReference>
<keyword evidence="4" id="KW-0677">Repeat</keyword>
<keyword evidence="5" id="KW-1015">Disulfide bond</keyword>
<dbReference type="SMART" id="SM00179">
    <property type="entry name" value="EGF_CA"/>
    <property type="match status" value="1"/>
</dbReference>